<feature type="chain" id="PRO_5005893242" evidence="15">
    <location>
        <begin position="23"/>
        <end position="678"/>
    </location>
</feature>
<dbReference type="CDD" id="cd04059">
    <property type="entry name" value="Peptidases_S8_Protein_convertases_Kexins_Furin-like"/>
    <property type="match status" value="1"/>
</dbReference>
<feature type="compositionally biased region" description="Basic and acidic residues" evidence="14">
    <location>
        <begin position="196"/>
        <end position="205"/>
    </location>
</feature>
<evidence type="ECO:0000313" key="18">
    <source>
        <dbReference type="WBParaSite" id="SMUV_0000596601-mRNA-1"/>
    </source>
</evidence>
<dbReference type="Pfam" id="PF01483">
    <property type="entry name" value="P_proprotein"/>
    <property type="match status" value="1"/>
</dbReference>
<dbReference type="PANTHER" id="PTHR42884:SF23">
    <property type="entry name" value="FURIN-LIKE PROTEASE 2"/>
    <property type="match status" value="1"/>
</dbReference>
<dbReference type="PROSITE" id="PS00137">
    <property type="entry name" value="SUBTILASE_HIS"/>
    <property type="match status" value="1"/>
</dbReference>
<feature type="signal peptide" evidence="15">
    <location>
        <begin position="1"/>
        <end position="22"/>
    </location>
</feature>
<dbReference type="WBParaSite" id="SMUV_0000596601-mRNA-1">
    <property type="protein sequence ID" value="SMUV_0000596601-mRNA-1"/>
    <property type="gene ID" value="SMUV_0000596601"/>
</dbReference>
<dbReference type="Pfam" id="PF16470">
    <property type="entry name" value="S8_pro-domain"/>
    <property type="match status" value="1"/>
</dbReference>
<comment type="cofactor">
    <cofactor evidence="1">
        <name>Ca(2+)</name>
        <dbReference type="ChEBI" id="CHEBI:29108"/>
    </cofactor>
</comment>
<dbReference type="GO" id="GO:0000139">
    <property type="term" value="C:Golgi membrane"/>
    <property type="evidence" value="ECO:0007669"/>
    <property type="project" value="TreeGrafter"/>
</dbReference>
<keyword evidence="11" id="KW-0325">Glycoprotein</keyword>
<name>A0A0N5AMZ2_9BILA</name>
<keyword evidence="7 13" id="KW-0720">Serine protease</keyword>
<dbReference type="GO" id="GO:0005802">
    <property type="term" value="C:trans-Golgi network"/>
    <property type="evidence" value="ECO:0007669"/>
    <property type="project" value="TreeGrafter"/>
</dbReference>
<evidence type="ECO:0000256" key="1">
    <source>
        <dbReference type="ARBA" id="ARBA00001913"/>
    </source>
</evidence>
<feature type="active site" description="Charge relay system" evidence="12 13">
    <location>
        <position position="229"/>
    </location>
</feature>
<dbReference type="GO" id="GO:0004252">
    <property type="term" value="F:serine-type endopeptidase activity"/>
    <property type="evidence" value="ECO:0007669"/>
    <property type="project" value="UniProtKB-UniRule"/>
</dbReference>
<dbReference type="FunFam" id="3.40.50.200:FF:000001">
    <property type="entry name" value="Furin 2, isoform B"/>
    <property type="match status" value="1"/>
</dbReference>
<keyword evidence="9" id="KW-0865">Zymogen</keyword>
<dbReference type="Gene3D" id="3.30.70.850">
    <property type="entry name" value="Peptidase S8, pro-domain"/>
    <property type="match status" value="1"/>
</dbReference>
<keyword evidence="17" id="KW-1185">Reference proteome</keyword>
<dbReference type="InterPro" id="IPR000209">
    <property type="entry name" value="Peptidase_S8/S53_dom"/>
</dbReference>
<dbReference type="Gene3D" id="3.40.50.200">
    <property type="entry name" value="Peptidase S8/S53 domain"/>
    <property type="match status" value="1"/>
</dbReference>
<keyword evidence="4" id="KW-0165">Cleavage on pair of basic residues</keyword>
<dbReference type="InterPro" id="IPR036852">
    <property type="entry name" value="Peptidase_S8/S53_dom_sf"/>
</dbReference>
<evidence type="ECO:0000256" key="6">
    <source>
        <dbReference type="ARBA" id="ARBA00022801"/>
    </source>
</evidence>
<evidence type="ECO:0000256" key="2">
    <source>
        <dbReference type="ARBA" id="ARBA00005325"/>
    </source>
</evidence>
<evidence type="ECO:0000256" key="13">
    <source>
        <dbReference type="PROSITE-ProRule" id="PRU01240"/>
    </source>
</evidence>
<dbReference type="PROSITE" id="PS00138">
    <property type="entry name" value="SUBTILASE_SER"/>
    <property type="match status" value="1"/>
</dbReference>
<dbReference type="PROSITE" id="PS51829">
    <property type="entry name" value="P_HOMO_B"/>
    <property type="match status" value="1"/>
</dbReference>
<organism evidence="17 18">
    <name type="scientific">Syphacia muris</name>
    <dbReference type="NCBI Taxonomy" id="451379"/>
    <lineage>
        <taxon>Eukaryota</taxon>
        <taxon>Metazoa</taxon>
        <taxon>Ecdysozoa</taxon>
        <taxon>Nematoda</taxon>
        <taxon>Chromadorea</taxon>
        <taxon>Rhabditida</taxon>
        <taxon>Spirurina</taxon>
        <taxon>Oxyuridomorpha</taxon>
        <taxon>Oxyuroidea</taxon>
        <taxon>Oxyuridae</taxon>
        <taxon>Syphacia</taxon>
    </lineage>
</organism>
<dbReference type="InterPro" id="IPR034182">
    <property type="entry name" value="Kexin/furin"/>
</dbReference>
<accession>A0A0N5AMZ2</accession>
<dbReference type="InterPro" id="IPR023827">
    <property type="entry name" value="Peptidase_S8_Asp-AS"/>
</dbReference>
<evidence type="ECO:0000256" key="7">
    <source>
        <dbReference type="ARBA" id="ARBA00022825"/>
    </source>
</evidence>
<dbReference type="STRING" id="451379.A0A0N5AMZ2"/>
<evidence type="ECO:0000259" key="16">
    <source>
        <dbReference type="PROSITE" id="PS51829"/>
    </source>
</evidence>
<keyword evidence="6 13" id="KW-0378">Hydrolase</keyword>
<dbReference type="SUPFAM" id="SSF49785">
    <property type="entry name" value="Galactose-binding domain-like"/>
    <property type="match status" value="1"/>
</dbReference>
<keyword evidence="8" id="KW-0106">Calcium</keyword>
<evidence type="ECO:0000256" key="12">
    <source>
        <dbReference type="PIRSR" id="PIRSR615500-1"/>
    </source>
</evidence>
<feature type="active site" description="Charge relay system" evidence="12 13">
    <location>
        <position position="190"/>
    </location>
</feature>
<evidence type="ECO:0000256" key="5">
    <source>
        <dbReference type="ARBA" id="ARBA00022729"/>
    </source>
</evidence>
<dbReference type="InterPro" id="IPR023828">
    <property type="entry name" value="Peptidase_S8_Ser-AS"/>
</dbReference>
<dbReference type="SUPFAM" id="SSF54897">
    <property type="entry name" value="Protease propeptides/inhibitors"/>
    <property type="match status" value="1"/>
</dbReference>
<dbReference type="InterPro" id="IPR022398">
    <property type="entry name" value="Peptidase_S8_His-AS"/>
</dbReference>
<evidence type="ECO:0000256" key="3">
    <source>
        <dbReference type="ARBA" id="ARBA00022670"/>
    </source>
</evidence>
<dbReference type="PROSITE" id="PS51892">
    <property type="entry name" value="SUBTILASE"/>
    <property type="match status" value="1"/>
</dbReference>
<feature type="region of interest" description="Disordered" evidence="14">
    <location>
        <begin position="196"/>
        <end position="230"/>
    </location>
</feature>
<dbReference type="AlphaFoldDB" id="A0A0N5AMZ2"/>
<keyword evidence="3 13" id="KW-0645">Protease</keyword>
<dbReference type="InterPro" id="IPR032815">
    <property type="entry name" value="S8_pro-domain"/>
</dbReference>
<reference evidence="18" key="1">
    <citation type="submission" date="2017-02" db="UniProtKB">
        <authorList>
            <consortium name="WormBaseParasite"/>
        </authorList>
    </citation>
    <scope>IDENTIFICATION</scope>
</reference>
<dbReference type="InterPro" id="IPR038466">
    <property type="entry name" value="S8_pro-domain_sf"/>
</dbReference>
<dbReference type="PROSITE" id="PS00136">
    <property type="entry name" value="SUBTILASE_ASP"/>
    <property type="match status" value="1"/>
</dbReference>
<sequence length="678" mass="75555">FRFANALLSILFVSVLFHLSYANEHDSLCNNDDESCPEPIHTVIRLAKRDDALARQIAEQHGMVVKGEPFLDSHYFLEHSSKRLRRHKRAVFERLQDHPAVEWAEEQRPRRRVKRDFLHSDFRRGQPDPYNSVSDATYSTRSAVQLPWRDPLYKEQWYLTGGASGGYDMNVREAWLMGYAGRNVSVSILDDGIQRDHPDLARNYDPRASTDINDHDDDPTPQNNGDNKHGTRCAGEVAAVAGNEYCGVGIAYLAGIGGVRMLDGPVSDSIEAASLSLNQDHIDIYSASWGPEDDGKTFDGPGPLAREAFYRGIKEGRGGKGNIFVWASGNGGSRQDSCSADGYTTSVYTLSISSATYDNRRPWYLEECPSSIATTYSSANMNQPAVVTVDVPSGCTRSHTGTSASAPMAAGIIALALEANPNLTWRDMQHLVLRTANPTPLLQNSGWSKNGVGRYISNKFGYGLMDASALVKLARVWKTVPEQYLCTYEYKLQSPNPRPITGNFRINFTLEVNGCGSSTPVLYLEHVQVLATIRFGKRGDLKLTLFSPRGTTSVLLPPRPQDYNQNGFHKWPFLTVQMWGEDPRGVWTLMVESVSTNRNIGGTFHDWQLLLYGTEKPAQPTDTVYPPSVQSSSGTSLLGRATQQLTSQVRLKIKFRTRNPLHSRYFRFNANAKSKKKQ</sequence>
<dbReference type="SUPFAM" id="SSF52743">
    <property type="entry name" value="Subtilisin-like"/>
    <property type="match status" value="1"/>
</dbReference>
<evidence type="ECO:0000256" key="15">
    <source>
        <dbReference type="SAM" id="SignalP"/>
    </source>
</evidence>
<proteinExistence type="inferred from homology"/>
<dbReference type="PRINTS" id="PR00723">
    <property type="entry name" value="SUBTILISIN"/>
</dbReference>
<feature type="domain" description="P/Homo B" evidence="16">
    <location>
        <begin position="479"/>
        <end position="617"/>
    </location>
</feature>
<dbReference type="InterPro" id="IPR008979">
    <property type="entry name" value="Galactose-bd-like_sf"/>
</dbReference>
<dbReference type="GO" id="GO:0016485">
    <property type="term" value="P:protein processing"/>
    <property type="evidence" value="ECO:0007669"/>
    <property type="project" value="TreeGrafter"/>
</dbReference>
<dbReference type="InterPro" id="IPR002884">
    <property type="entry name" value="P_dom"/>
</dbReference>
<evidence type="ECO:0000256" key="8">
    <source>
        <dbReference type="ARBA" id="ARBA00022837"/>
    </source>
</evidence>
<evidence type="ECO:0000256" key="14">
    <source>
        <dbReference type="SAM" id="MobiDB-lite"/>
    </source>
</evidence>
<dbReference type="Proteomes" id="UP000046393">
    <property type="component" value="Unplaced"/>
</dbReference>
<evidence type="ECO:0000256" key="11">
    <source>
        <dbReference type="ARBA" id="ARBA00023180"/>
    </source>
</evidence>
<evidence type="ECO:0000313" key="17">
    <source>
        <dbReference type="Proteomes" id="UP000046393"/>
    </source>
</evidence>
<dbReference type="Pfam" id="PF00082">
    <property type="entry name" value="Peptidase_S8"/>
    <property type="match status" value="1"/>
</dbReference>
<evidence type="ECO:0000256" key="9">
    <source>
        <dbReference type="ARBA" id="ARBA00023145"/>
    </source>
</evidence>
<evidence type="ECO:0000256" key="10">
    <source>
        <dbReference type="ARBA" id="ARBA00023157"/>
    </source>
</evidence>
<keyword evidence="5 15" id="KW-0732">Signal</keyword>
<feature type="active site" description="Charge relay system" evidence="12 13">
    <location>
        <position position="403"/>
    </location>
</feature>
<dbReference type="PANTHER" id="PTHR42884">
    <property type="entry name" value="PROPROTEIN CONVERTASE SUBTILISIN/KEXIN-RELATED"/>
    <property type="match status" value="1"/>
</dbReference>
<comment type="similarity">
    <text evidence="2">Belongs to the peptidase S8 family. Furin subfamily.</text>
</comment>
<protein>
    <submittedName>
        <fullName evidence="18">P/Homo B domain-containing protein</fullName>
    </submittedName>
</protein>
<dbReference type="FunFam" id="2.60.120.260:FF:000006">
    <property type="entry name" value="Proprotein convertase subtilisin/kexin type 5"/>
    <property type="match status" value="1"/>
</dbReference>
<keyword evidence="10" id="KW-1015">Disulfide bond</keyword>
<dbReference type="Gene3D" id="2.60.120.260">
    <property type="entry name" value="Galactose-binding domain-like"/>
    <property type="match status" value="1"/>
</dbReference>
<dbReference type="InterPro" id="IPR015500">
    <property type="entry name" value="Peptidase_S8_subtilisin-rel"/>
</dbReference>
<evidence type="ECO:0000256" key="4">
    <source>
        <dbReference type="ARBA" id="ARBA00022685"/>
    </source>
</evidence>